<dbReference type="AlphaFoldDB" id="A0A4U1JRY2"/>
<name>A0A4U1JRY2_RHOCA</name>
<dbReference type="PROSITE" id="PS51318">
    <property type="entry name" value="TAT"/>
    <property type="match status" value="1"/>
</dbReference>
<accession>A0A4U1JRY2</accession>
<dbReference type="RefSeq" id="WP_136905638.1">
    <property type="nucleotide sequence ID" value="NZ_SWJZ01000022.1"/>
</dbReference>
<dbReference type="InterPro" id="IPR006311">
    <property type="entry name" value="TAT_signal"/>
</dbReference>
<gene>
    <name evidence="2" type="ORF">FBT96_07225</name>
</gene>
<protein>
    <submittedName>
        <fullName evidence="2">Tat pathway signal sequence domain protein</fullName>
    </submittedName>
</protein>
<proteinExistence type="predicted"/>
<sequence length="513" mass="52618">MIGRRMMLQGVAALALGAAGGVLRAGPARAEGQGLAFDPEAYETLSTTVETSRGTVAVRYRFWRAIPYVARPVAPQYQVLNVSVPIEIDGVTVDASAAPILLANAVGGYMPSDVSAAKGVGEGGMMGPPPDMAPPAGPPSGMAAPSGSALMLAAGKRVSNAKLALAAGLVVVEPGARGRTLTDAAGHYIGTAPAVIVDLKAAVRFIRANAGRLPGNVERIVSSGTSAGGAVSALLGASGDSPLYAPMLAELGAANASDAIFAAGAWCPITDLEHADAAYEWCWGPNPVTGAGAVDRALSATLAAAFAPYQNSLGLAAPDGSGPLTAAAFPDYLLRAHLVPQATAHLAALSETDRQAYLAAHPHIGWRDGQAVLDWAGFIAHVGTRKKSLPAFDGFDLQTGENNLFGLGTEKARHFTAFAAARAGTTLAADIAETLRLMNPMGFLLSAHPGRSRHWWLRTGTSDTDTSLTILANLGAAAARAGDGVDLRYYWDAGHGANEDAEAFIDWIKTISA</sequence>
<evidence type="ECO:0000313" key="3">
    <source>
        <dbReference type="Proteomes" id="UP000310597"/>
    </source>
</evidence>
<dbReference type="InterPro" id="IPR049492">
    <property type="entry name" value="BD-FAE-like_dom"/>
</dbReference>
<evidence type="ECO:0000259" key="1">
    <source>
        <dbReference type="Pfam" id="PF20434"/>
    </source>
</evidence>
<dbReference type="EMBL" id="SWJZ01000022">
    <property type="protein sequence ID" value="TKD21940.1"/>
    <property type="molecule type" value="Genomic_DNA"/>
</dbReference>
<reference evidence="2 3" key="1">
    <citation type="submission" date="2019-04" db="EMBL/GenBank/DDBJ databases">
        <title>Draft Whole-Genome sequence of the purple photosynthetic bacterium Rhodobacter capsulatus SP108 with an indigenous class A beta-lactamase.</title>
        <authorList>
            <person name="Robertson S."/>
            <person name="Meyer T.E."/>
            <person name="Kyndt J.A."/>
        </authorList>
    </citation>
    <scope>NUCLEOTIDE SEQUENCE [LARGE SCALE GENOMIC DNA]</scope>
    <source>
        <strain evidence="2 3">SP108</strain>
    </source>
</reference>
<dbReference type="Gene3D" id="3.40.50.1820">
    <property type="entry name" value="alpha/beta hydrolase"/>
    <property type="match status" value="1"/>
</dbReference>
<dbReference type="InterPro" id="IPR048124">
    <property type="entry name" value="Tannase_B"/>
</dbReference>
<dbReference type="OrthoDB" id="923957at2"/>
<comment type="caution">
    <text evidence="2">The sequence shown here is derived from an EMBL/GenBank/DDBJ whole genome shotgun (WGS) entry which is preliminary data.</text>
</comment>
<feature type="domain" description="BD-FAE-like" evidence="1">
    <location>
        <begin position="191"/>
        <end position="273"/>
    </location>
</feature>
<dbReference type="Pfam" id="PF20434">
    <property type="entry name" value="BD-FAE"/>
    <property type="match status" value="1"/>
</dbReference>
<dbReference type="Proteomes" id="UP000310597">
    <property type="component" value="Unassembled WGS sequence"/>
</dbReference>
<dbReference type="SUPFAM" id="SSF53474">
    <property type="entry name" value="alpha/beta-Hydrolases"/>
    <property type="match status" value="1"/>
</dbReference>
<organism evidence="2 3">
    <name type="scientific">Rhodobacter capsulatus</name>
    <name type="common">Rhodopseudomonas capsulata</name>
    <dbReference type="NCBI Taxonomy" id="1061"/>
    <lineage>
        <taxon>Bacteria</taxon>
        <taxon>Pseudomonadati</taxon>
        <taxon>Pseudomonadota</taxon>
        <taxon>Alphaproteobacteria</taxon>
        <taxon>Rhodobacterales</taxon>
        <taxon>Rhodobacter group</taxon>
        <taxon>Rhodobacter</taxon>
    </lineage>
</organism>
<dbReference type="InterPro" id="IPR029058">
    <property type="entry name" value="AB_hydrolase_fold"/>
</dbReference>
<evidence type="ECO:0000313" key="2">
    <source>
        <dbReference type="EMBL" id="TKD21940.1"/>
    </source>
</evidence>
<dbReference type="NCBIfam" id="NF041556">
    <property type="entry name" value="tannase_B"/>
    <property type="match status" value="1"/>
</dbReference>